<protein>
    <submittedName>
        <fullName evidence="1">Uncharacterized protein</fullName>
    </submittedName>
</protein>
<dbReference type="Pfam" id="PF02635">
    <property type="entry name" value="DsrE"/>
    <property type="match status" value="1"/>
</dbReference>
<dbReference type="PATRIC" id="fig|359131.3.peg.1450"/>
<gene>
    <name evidence="1" type="ORF">VM95_09815</name>
</gene>
<organism evidence="1 2">
    <name type="scientific">Streptomyces rubellomurinus (strain ATCC 31215)</name>
    <dbReference type="NCBI Taxonomy" id="359131"/>
    <lineage>
        <taxon>Bacteria</taxon>
        <taxon>Bacillati</taxon>
        <taxon>Actinomycetota</taxon>
        <taxon>Actinomycetes</taxon>
        <taxon>Kitasatosporales</taxon>
        <taxon>Streptomycetaceae</taxon>
        <taxon>Streptomyces</taxon>
    </lineage>
</organism>
<evidence type="ECO:0000313" key="1">
    <source>
        <dbReference type="EMBL" id="KJS62285.1"/>
    </source>
</evidence>
<dbReference type="SUPFAM" id="SSF75169">
    <property type="entry name" value="DsrEFH-like"/>
    <property type="match status" value="1"/>
</dbReference>
<keyword evidence="2" id="KW-1185">Reference proteome</keyword>
<proteinExistence type="predicted"/>
<dbReference type="Gene3D" id="3.40.1260.10">
    <property type="entry name" value="DsrEFH-like"/>
    <property type="match status" value="1"/>
</dbReference>
<dbReference type="OrthoDB" id="3695258at2"/>
<dbReference type="RefSeq" id="WP_045694156.1">
    <property type="nucleotide sequence ID" value="NZ_JZKH01000014.1"/>
</dbReference>
<comment type="caution">
    <text evidence="1">The sequence shown here is derived from an EMBL/GenBank/DDBJ whole genome shotgun (WGS) entry which is preliminary data.</text>
</comment>
<dbReference type="AlphaFoldDB" id="A0A0F2TJ26"/>
<evidence type="ECO:0000313" key="2">
    <source>
        <dbReference type="Proteomes" id="UP000033699"/>
    </source>
</evidence>
<dbReference type="InterPro" id="IPR003787">
    <property type="entry name" value="Sulphur_relay_DsrE/F-like"/>
</dbReference>
<accession>A0A0F2TJ26</accession>
<dbReference type="EMBL" id="JZKH01000014">
    <property type="protein sequence ID" value="KJS62285.1"/>
    <property type="molecule type" value="Genomic_DNA"/>
</dbReference>
<dbReference type="Proteomes" id="UP000033699">
    <property type="component" value="Unassembled WGS sequence"/>
</dbReference>
<dbReference type="InterPro" id="IPR027396">
    <property type="entry name" value="DsrEFH-like"/>
</dbReference>
<name>A0A0F2TJ26_STRR3</name>
<sequence>MADYLLTESQGPWAGPGADRFAEDAVALRAAGHRVVLFLVENGVVAALPSGPSALHTLLERGGEVWVDGFSLAHRALTADQLLDGARLVEMAEVAERLLEPQVRGVWH</sequence>
<reference evidence="1 2" key="1">
    <citation type="submission" date="2015-02" db="EMBL/GenBank/DDBJ databases">
        <authorList>
            <person name="Ju K.-S."/>
            <person name="Doroghazi J.R."/>
            <person name="Metcalf W."/>
        </authorList>
    </citation>
    <scope>NUCLEOTIDE SEQUENCE [LARGE SCALE GENOMIC DNA]</scope>
    <source>
        <strain evidence="1 2">ATCC 31215</strain>
    </source>
</reference>